<organism evidence="1 2">
    <name type="scientific">Cupriavidus lacunae</name>
    <dbReference type="NCBI Taxonomy" id="2666307"/>
    <lineage>
        <taxon>Bacteria</taxon>
        <taxon>Pseudomonadati</taxon>
        <taxon>Pseudomonadota</taxon>
        <taxon>Betaproteobacteria</taxon>
        <taxon>Burkholderiales</taxon>
        <taxon>Burkholderiaceae</taxon>
        <taxon>Cupriavidus</taxon>
    </lineage>
</organism>
<evidence type="ECO:0000313" key="1">
    <source>
        <dbReference type="EMBL" id="RDK05199.1"/>
    </source>
</evidence>
<accession>A0A370NHZ8</accession>
<gene>
    <name evidence="1" type="ORF">DN412_38370</name>
</gene>
<reference evidence="2" key="1">
    <citation type="submission" date="2018-06" db="EMBL/GenBank/DDBJ databases">
        <authorList>
            <person name="Feng T."/>
            <person name="Jeon C.O."/>
        </authorList>
    </citation>
    <scope>NUCLEOTIDE SEQUENCE [LARGE SCALE GENOMIC DNA]</scope>
    <source>
        <strain evidence="2">S23</strain>
    </source>
</reference>
<name>A0A370NHZ8_9BURK</name>
<dbReference type="RefSeq" id="WP_115216324.1">
    <property type="nucleotide sequence ID" value="NZ_QKWJ01000109.1"/>
</dbReference>
<dbReference type="AlphaFoldDB" id="A0A370NHZ8"/>
<keyword evidence="2" id="KW-1185">Reference proteome</keyword>
<comment type="caution">
    <text evidence="1">The sequence shown here is derived from an EMBL/GenBank/DDBJ whole genome shotgun (WGS) entry which is preliminary data.</text>
</comment>
<dbReference type="Proteomes" id="UP000255165">
    <property type="component" value="Unassembled WGS sequence"/>
</dbReference>
<evidence type="ECO:0000313" key="2">
    <source>
        <dbReference type="Proteomes" id="UP000255165"/>
    </source>
</evidence>
<sequence>MSAPSVVRCIVSAPSDECLSDVAALCRSLWTSLLNPYSHVHDELVCRAGGGETVGKLADSHLDILPVGSGASHGQTLELVATPEPGRHVASSLLETILSAVLMPHVKALVSFDVYWTTIQGPTPDPSETGPGHYRAFMEFD</sequence>
<proteinExistence type="predicted"/>
<dbReference type="EMBL" id="QKWJ01000109">
    <property type="protein sequence ID" value="RDK05199.1"/>
    <property type="molecule type" value="Genomic_DNA"/>
</dbReference>
<protein>
    <submittedName>
        <fullName evidence="1">Uncharacterized protein</fullName>
    </submittedName>
</protein>